<dbReference type="InterPro" id="IPR026968">
    <property type="entry name" value="PcaD/CatD"/>
</dbReference>
<dbReference type="Pfam" id="PF00561">
    <property type="entry name" value="Abhydrolase_1"/>
    <property type="match status" value="1"/>
</dbReference>
<dbReference type="PRINTS" id="PR00111">
    <property type="entry name" value="ABHYDROLASE"/>
</dbReference>
<dbReference type="NCBIfam" id="TIGR02427">
    <property type="entry name" value="protocat_pcaD"/>
    <property type="match status" value="1"/>
</dbReference>
<dbReference type="Proteomes" id="UP001496627">
    <property type="component" value="Unassembled WGS sequence"/>
</dbReference>
<dbReference type="EMBL" id="JBEAAL010000014">
    <property type="protein sequence ID" value="MEQ1406803.1"/>
    <property type="molecule type" value="Genomic_DNA"/>
</dbReference>
<dbReference type="InterPro" id="IPR029058">
    <property type="entry name" value="AB_hydrolase_fold"/>
</dbReference>
<accession>A0ABV0M564</accession>
<dbReference type="PANTHER" id="PTHR43798">
    <property type="entry name" value="MONOACYLGLYCEROL LIPASE"/>
    <property type="match status" value="1"/>
</dbReference>
<proteinExistence type="predicted"/>
<protein>
    <submittedName>
        <fullName evidence="2">3-oxoadipate enol-lactonase</fullName>
        <ecNumber evidence="2">3.1.1.24</ecNumber>
    </submittedName>
</protein>
<feature type="domain" description="AB hydrolase-1" evidence="1">
    <location>
        <begin position="23"/>
        <end position="128"/>
    </location>
</feature>
<dbReference type="InterPro" id="IPR000073">
    <property type="entry name" value="AB_hydrolase_1"/>
</dbReference>
<organism evidence="2 3">
    <name type="scientific">Neorhizobium phenanthreniclasticum</name>
    <dbReference type="NCBI Taxonomy" id="3157917"/>
    <lineage>
        <taxon>Bacteria</taxon>
        <taxon>Pseudomonadati</taxon>
        <taxon>Pseudomonadota</taxon>
        <taxon>Alphaproteobacteria</taxon>
        <taxon>Hyphomicrobiales</taxon>
        <taxon>Rhizobiaceae</taxon>
        <taxon>Rhizobium/Agrobacterium group</taxon>
        <taxon>Neorhizobium</taxon>
    </lineage>
</organism>
<comment type="caution">
    <text evidence="2">The sequence shown here is derived from an EMBL/GenBank/DDBJ whole genome shotgun (WGS) entry which is preliminary data.</text>
</comment>
<keyword evidence="2" id="KW-0378">Hydrolase</keyword>
<dbReference type="InterPro" id="IPR050266">
    <property type="entry name" value="AB_hydrolase_sf"/>
</dbReference>
<keyword evidence="3" id="KW-1185">Reference proteome</keyword>
<gene>
    <name evidence="2" type="primary">pcaD</name>
    <name evidence="2" type="ORF">ABK249_17890</name>
</gene>
<dbReference type="Gene3D" id="3.40.50.1820">
    <property type="entry name" value="alpha/beta hydrolase"/>
    <property type="match status" value="1"/>
</dbReference>
<dbReference type="EC" id="3.1.1.24" evidence="2"/>
<sequence>MQFVHINGIAIHYDILRAGDDRPVIVFINSLGTDSRIWHHVLPKLAEDYTILTYDKRGHGLSGLGNPPYSIADHAADLAGLLDHLQLPQVIMCGLSVGGLIAQGLYAARPDLVKALVLSNTAHKIGTAEMWAARIATVEEKGIGSILDAIMERWFTEPFRKPENAAYQGYCHMLVRQPTFGYSGTCAAIRDADFTEAASKITVPVLCIVGREDGSTPPEVVKSLADLIPGSRYEIIEGAAHIPCVETPAAHAALIRGFIEQLDKE</sequence>
<evidence type="ECO:0000259" key="1">
    <source>
        <dbReference type="Pfam" id="PF00561"/>
    </source>
</evidence>
<name>A0ABV0M564_9HYPH</name>
<evidence type="ECO:0000313" key="2">
    <source>
        <dbReference type="EMBL" id="MEQ1406803.1"/>
    </source>
</evidence>
<dbReference type="SUPFAM" id="SSF53474">
    <property type="entry name" value="alpha/beta-Hydrolases"/>
    <property type="match status" value="1"/>
</dbReference>
<dbReference type="RefSeq" id="WP_348863540.1">
    <property type="nucleotide sequence ID" value="NZ_JBEAAL010000014.1"/>
</dbReference>
<dbReference type="GO" id="GO:0047570">
    <property type="term" value="F:3-oxoadipate enol-lactonase activity"/>
    <property type="evidence" value="ECO:0007669"/>
    <property type="project" value="UniProtKB-EC"/>
</dbReference>
<evidence type="ECO:0000313" key="3">
    <source>
        <dbReference type="Proteomes" id="UP001496627"/>
    </source>
</evidence>
<reference evidence="2 3" key="1">
    <citation type="submission" date="2024-05" db="EMBL/GenBank/DDBJ databases">
        <title>Neorhizobium sp. Rsf11, a plant growth promoting and heavy metal resistant PAH-degrader.</title>
        <authorList>
            <person name="Golubev S.N."/>
            <person name="Muratova A.Y."/>
            <person name="Markelova M.I."/>
        </authorList>
    </citation>
    <scope>NUCLEOTIDE SEQUENCE [LARGE SCALE GENOMIC DNA]</scope>
    <source>
        <strain evidence="2 3">Rsf11</strain>
    </source>
</reference>